<dbReference type="Pfam" id="PF00515">
    <property type="entry name" value="TPR_1"/>
    <property type="match status" value="2"/>
</dbReference>
<accession>A0A482XBY4</accession>
<proteinExistence type="inferred from homology"/>
<comment type="catalytic activity">
    <reaction evidence="15">
        <text>a di-trans,poly-cis-dolichyl beta-D-mannosyl phosphate + L-seryl-[protein] = 3-O-(alpha-D-mannosyl)-L-seryl-[protein] + a di-trans,poly-cis-dolichyl phosphate + H(+)</text>
        <dbReference type="Rhea" id="RHEA:17377"/>
        <dbReference type="Rhea" id="RHEA-COMP:9863"/>
        <dbReference type="Rhea" id="RHEA-COMP:13546"/>
        <dbReference type="Rhea" id="RHEA-COMP:19498"/>
        <dbReference type="Rhea" id="RHEA-COMP:19501"/>
        <dbReference type="ChEBI" id="CHEBI:15378"/>
        <dbReference type="ChEBI" id="CHEBI:29999"/>
        <dbReference type="ChEBI" id="CHEBI:57683"/>
        <dbReference type="ChEBI" id="CHEBI:58211"/>
        <dbReference type="ChEBI" id="CHEBI:137321"/>
        <dbReference type="EC" id="2.4.1.109"/>
    </reaction>
</comment>
<evidence type="ECO:0000256" key="11">
    <source>
        <dbReference type="ARBA" id="ARBA00022824"/>
    </source>
</evidence>
<evidence type="ECO:0000256" key="9">
    <source>
        <dbReference type="ARBA" id="ARBA00022737"/>
    </source>
</evidence>
<evidence type="ECO:0000256" key="2">
    <source>
        <dbReference type="ARBA" id="ARBA00004141"/>
    </source>
</evidence>
<evidence type="ECO:0000256" key="5">
    <source>
        <dbReference type="ARBA" id="ARBA00007882"/>
    </source>
</evidence>
<dbReference type="Gene3D" id="1.25.40.10">
    <property type="entry name" value="Tetratricopeptide repeat domain"/>
    <property type="match status" value="2"/>
</dbReference>
<feature type="repeat" description="TPR" evidence="16">
    <location>
        <begin position="259"/>
        <end position="292"/>
    </location>
</feature>
<reference evidence="19 20" key="1">
    <citation type="journal article" date="2017" name="Gigascience">
        <title>Genome sequence of the small brown planthopper, Laodelphax striatellus.</title>
        <authorList>
            <person name="Zhu J."/>
            <person name="Jiang F."/>
            <person name="Wang X."/>
            <person name="Yang P."/>
            <person name="Bao Y."/>
            <person name="Zhao W."/>
            <person name="Wang W."/>
            <person name="Lu H."/>
            <person name="Wang Q."/>
            <person name="Cui N."/>
            <person name="Li J."/>
            <person name="Chen X."/>
            <person name="Luo L."/>
            <person name="Yu J."/>
            <person name="Kang L."/>
            <person name="Cui F."/>
        </authorList>
    </citation>
    <scope>NUCLEOTIDE SEQUENCE [LARGE SCALE GENOMIC DNA]</scope>
    <source>
        <strain evidence="19">Lst14</strain>
    </source>
</reference>
<dbReference type="PROSITE" id="PS50293">
    <property type="entry name" value="TPR_REGION"/>
    <property type="match status" value="1"/>
</dbReference>
<evidence type="ECO:0000256" key="10">
    <source>
        <dbReference type="ARBA" id="ARBA00022803"/>
    </source>
</evidence>
<dbReference type="Pfam" id="PF08409">
    <property type="entry name" value="TMTC_DUF1736"/>
    <property type="match status" value="1"/>
</dbReference>
<keyword evidence="20" id="KW-1185">Reference proteome</keyword>
<dbReference type="Proteomes" id="UP000291343">
    <property type="component" value="Unassembled WGS sequence"/>
</dbReference>
<feature type="domain" description="DUF1736" evidence="18">
    <location>
        <begin position="2"/>
        <end position="74"/>
    </location>
</feature>
<comment type="function">
    <text evidence="1">Transfers mannosyl residues to the hydroxyl group of serine or threonine residues.</text>
</comment>
<dbReference type="EC" id="2.4.1.109" evidence="6"/>
<dbReference type="InterPro" id="IPR011990">
    <property type="entry name" value="TPR-like_helical_dom_sf"/>
</dbReference>
<evidence type="ECO:0000256" key="14">
    <source>
        <dbReference type="ARBA" id="ARBA00045085"/>
    </source>
</evidence>
<dbReference type="STRING" id="195883.A0A482XBY4"/>
<dbReference type="GO" id="GO:0005783">
    <property type="term" value="C:endoplasmic reticulum"/>
    <property type="evidence" value="ECO:0007669"/>
    <property type="project" value="UniProtKB-SubCell"/>
</dbReference>
<comment type="similarity">
    <text evidence="5">Belongs to the TMTC family.</text>
</comment>
<dbReference type="InParanoid" id="A0A482XBY4"/>
<evidence type="ECO:0000256" key="17">
    <source>
        <dbReference type="SAM" id="Phobius"/>
    </source>
</evidence>
<feature type="repeat" description="TPR" evidence="16">
    <location>
        <begin position="395"/>
        <end position="428"/>
    </location>
</feature>
<sequence length="439" mass="50143">MGSLPSFQVVDNPASFIENSALRTINYFYLYSLNAWLLLCPDWLCFDWSMGCVPLITTLSDSRILAVVVFLFLLFGVCLTVINIEDSKLQRAASLALIIMLVTFLPASNLFFKVGFVVAERVLYLPSIGYCLLVSIGVQKLASNVSSNTQHKVLRICVCLLIFVFLARSVRRSAEWRTEKDLFRSAISVCPLNAKVHYNMGKVADSRTMAIKHYRDAIALNPDYDQAMNNLANILKDIGELDEAEMYLRKAVQLRSDFAAAWMNLGIVLSNKEQFEEAEKCFHTALKYRSHYPDCYYNLGNLYLGKKMFTEAYNVWQKAISQNPKHVVAWNNIIIMLDSLGEYGKAEDMANEALKLIPNDAGLHFNLANALGKLSRFEESEERFLQAIRLKPDQPLYYVNLGVLYHRWKKFEKAKLMYQRALKLNPNSESALRNLKMLQ</sequence>
<keyword evidence="7" id="KW-0808">Transferase</keyword>
<gene>
    <name evidence="19" type="ORF">LSTR_LSTR013873</name>
</gene>
<evidence type="ECO:0000256" key="8">
    <source>
        <dbReference type="ARBA" id="ARBA00022692"/>
    </source>
</evidence>
<dbReference type="InterPro" id="IPR013105">
    <property type="entry name" value="TPR_2"/>
</dbReference>
<keyword evidence="11" id="KW-0256">Endoplasmic reticulum</keyword>
<dbReference type="AlphaFoldDB" id="A0A482XBY4"/>
<evidence type="ECO:0000256" key="12">
    <source>
        <dbReference type="ARBA" id="ARBA00022989"/>
    </source>
</evidence>
<dbReference type="PANTHER" id="PTHR44227">
    <property type="match status" value="1"/>
</dbReference>
<name>A0A482XBY4_LAOST</name>
<evidence type="ECO:0000256" key="4">
    <source>
        <dbReference type="ARBA" id="ARBA00004922"/>
    </source>
</evidence>
<evidence type="ECO:0000259" key="18">
    <source>
        <dbReference type="Pfam" id="PF08409"/>
    </source>
</evidence>
<evidence type="ECO:0000256" key="15">
    <source>
        <dbReference type="ARBA" id="ARBA00045102"/>
    </source>
</evidence>
<evidence type="ECO:0000256" key="7">
    <source>
        <dbReference type="ARBA" id="ARBA00022679"/>
    </source>
</evidence>
<evidence type="ECO:0000256" key="3">
    <source>
        <dbReference type="ARBA" id="ARBA00004240"/>
    </source>
</evidence>
<dbReference type="PROSITE" id="PS50005">
    <property type="entry name" value="TPR"/>
    <property type="match status" value="4"/>
</dbReference>
<comment type="pathway">
    <text evidence="4">Protein modification; protein glycosylation.</text>
</comment>
<comment type="caution">
    <text evidence="19">The sequence shown here is derived from an EMBL/GenBank/DDBJ whole genome shotgun (WGS) entry which is preliminary data.</text>
</comment>
<evidence type="ECO:0000256" key="16">
    <source>
        <dbReference type="PROSITE-ProRule" id="PRU00339"/>
    </source>
</evidence>
<evidence type="ECO:0000256" key="6">
    <source>
        <dbReference type="ARBA" id="ARBA00012839"/>
    </source>
</evidence>
<dbReference type="Pfam" id="PF07719">
    <property type="entry name" value="TPR_2"/>
    <property type="match status" value="1"/>
</dbReference>
<evidence type="ECO:0000313" key="19">
    <source>
        <dbReference type="EMBL" id="RZF43193.1"/>
    </source>
</evidence>
<dbReference type="SMR" id="A0A482XBY4"/>
<evidence type="ECO:0000256" key="1">
    <source>
        <dbReference type="ARBA" id="ARBA00003582"/>
    </source>
</evidence>
<keyword evidence="10 16" id="KW-0802">TPR repeat</keyword>
<dbReference type="GO" id="GO:0004169">
    <property type="term" value="F:dolichyl-phosphate-mannose-protein mannosyltransferase activity"/>
    <property type="evidence" value="ECO:0007669"/>
    <property type="project" value="UniProtKB-EC"/>
</dbReference>
<evidence type="ECO:0000313" key="20">
    <source>
        <dbReference type="Proteomes" id="UP000291343"/>
    </source>
</evidence>
<dbReference type="InterPro" id="IPR052346">
    <property type="entry name" value="O-mannosyl-transferase_TMTC"/>
</dbReference>
<dbReference type="GO" id="GO:0016020">
    <property type="term" value="C:membrane"/>
    <property type="evidence" value="ECO:0007669"/>
    <property type="project" value="UniProtKB-SubCell"/>
</dbReference>
<organism evidence="19 20">
    <name type="scientific">Laodelphax striatellus</name>
    <name type="common">Small brown planthopper</name>
    <name type="synonym">Delphax striatella</name>
    <dbReference type="NCBI Taxonomy" id="195883"/>
    <lineage>
        <taxon>Eukaryota</taxon>
        <taxon>Metazoa</taxon>
        <taxon>Ecdysozoa</taxon>
        <taxon>Arthropoda</taxon>
        <taxon>Hexapoda</taxon>
        <taxon>Insecta</taxon>
        <taxon>Pterygota</taxon>
        <taxon>Neoptera</taxon>
        <taxon>Paraneoptera</taxon>
        <taxon>Hemiptera</taxon>
        <taxon>Auchenorrhyncha</taxon>
        <taxon>Fulgoroidea</taxon>
        <taxon>Delphacidae</taxon>
        <taxon>Criomorphinae</taxon>
        <taxon>Laodelphax</taxon>
    </lineage>
</organism>
<comment type="subcellular location">
    <subcellularLocation>
        <location evidence="3">Endoplasmic reticulum</location>
    </subcellularLocation>
    <subcellularLocation>
        <location evidence="2">Membrane</location>
        <topology evidence="2">Multi-pass membrane protein</topology>
    </subcellularLocation>
</comment>
<dbReference type="SMART" id="SM00028">
    <property type="entry name" value="TPR"/>
    <property type="match status" value="7"/>
</dbReference>
<dbReference type="OrthoDB" id="19588at2759"/>
<dbReference type="Pfam" id="PF13374">
    <property type="entry name" value="TPR_10"/>
    <property type="match status" value="1"/>
</dbReference>
<dbReference type="PANTHER" id="PTHR44227:SF3">
    <property type="entry name" value="PROTEIN O-MANNOSYL-TRANSFERASE TMTC4"/>
    <property type="match status" value="1"/>
</dbReference>
<dbReference type="EMBL" id="QKKF02012883">
    <property type="protein sequence ID" value="RZF43193.1"/>
    <property type="molecule type" value="Genomic_DNA"/>
</dbReference>
<keyword evidence="12 17" id="KW-1133">Transmembrane helix</keyword>
<keyword evidence="8 17" id="KW-0812">Transmembrane</keyword>
<dbReference type="InterPro" id="IPR019734">
    <property type="entry name" value="TPR_rpt"/>
</dbReference>
<dbReference type="InterPro" id="IPR013618">
    <property type="entry name" value="TMTC_DUF1736"/>
</dbReference>
<evidence type="ECO:0000256" key="13">
    <source>
        <dbReference type="ARBA" id="ARBA00023136"/>
    </source>
</evidence>
<feature type="transmembrane region" description="Helical" evidence="17">
    <location>
        <begin position="94"/>
        <end position="116"/>
    </location>
</feature>
<dbReference type="SUPFAM" id="SSF48452">
    <property type="entry name" value="TPR-like"/>
    <property type="match status" value="1"/>
</dbReference>
<protein>
    <recommendedName>
        <fullName evidence="6">dolichyl-phosphate-mannose--protein mannosyltransferase</fullName>
        <ecNumber evidence="6">2.4.1.109</ecNumber>
    </recommendedName>
</protein>
<keyword evidence="9" id="KW-0677">Repeat</keyword>
<dbReference type="Pfam" id="PF13181">
    <property type="entry name" value="TPR_8"/>
    <property type="match status" value="1"/>
</dbReference>
<dbReference type="GO" id="GO:0030968">
    <property type="term" value="P:endoplasmic reticulum unfolded protein response"/>
    <property type="evidence" value="ECO:0007669"/>
    <property type="project" value="TreeGrafter"/>
</dbReference>
<comment type="catalytic activity">
    <reaction evidence="14">
        <text>a di-trans,poly-cis-dolichyl beta-D-mannosyl phosphate + L-threonyl-[protein] = 3-O-(alpha-D-mannosyl)-L-threonyl-[protein] + a di-trans,poly-cis-dolichyl phosphate + H(+)</text>
        <dbReference type="Rhea" id="RHEA:53396"/>
        <dbReference type="Rhea" id="RHEA-COMP:11060"/>
        <dbReference type="Rhea" id="RHEA-COMP:13547"/>
        <dbReference type="Rhea" id="RHEA-COMP:19498"/>
        <dbReference type="Rhea" id="RHEA-COMP:19501"/>
        <dbReference type="ChEBI" id="CHEBI:15378"/>
        <dbReference type="ChEBI" id="CHEBI:30013"/>
        <dbReference type="ChEBI" id="CHEBI:57683"/>
        <dbReference type="ChEBI" id="CHEBI:58211"/>
        <dbReference type="ChEBI" id="CHEBI:137323"/>
        <dbReference type="EC" id="2.4.1.109"/>
    </reaction>
</comment>
<feature type="transmembrane region" description="Helical" evidence="17">
    <location>
        <begin position="64"/>
        <end position="82"/>
    </location>
</feature>
<feature type="repeat" description="TPR" evidence="16">
    <location>
        <begin position="293"/>
        <end position="326"/>
    </location>
</feature>
<dbReference type="UniPathway" id="UPA00378"/>
<feature type="repeat" description="TPR" evidence="16">
    <location>
        <begin position="361"/>
        <end position="394"/>
    </location>
</feature>
<keyword evidence="13 17" id="KW-0472">Membrane</keyword>